<feature type="domain" description="MurNAc-LAA" evidence="4">
    <location>
        <begin position="78"/>
        <end position="197"/>
    </location>
</feature>
<dbReference type="InterPro" id="IPR002508">
    <property type="entry name" value="MurNAc-LAA_cat"/>
</dbReference>
<evidence type="ECO:0000256" key="2">
    <source>
        <dbReference type="ARBA" id="ARBA00011901"/>
    </source>
</evidence>
<name>A0ABV8PIM1_9FLAO</name>
<dbReference type="Proteomes" id="UP001595841">
    <property type="component" value="Unassembled WGS sequence"/>
</dbReference>
<evidence type="ECO:0000259" key="4">
    <source>
        <dbReference type="SMART" id="SM00646"/>
    </source>
</evidence>
<sequence>MSRLVPILDNGHGGMIGGVYQTAGKRSPKWELGTLYEGMFNRWIVNGIIEQLDIMAIPYYHVSPEPRDVSLGTRCDRANTIHSKDPNTYLLSIHANIGGGKGTGIEGFTSTGATASDRIAELFLCNIENDMCNERMRFDYYSDGDRDKERDYRVLTGTNGPALLMELGFMDHPSDYKKLWDKWHRQELINSLVGSIDQLYNE</sequence>
<comment type="catalytic activity">
    <reaction evidence="1">
        <text>Hydrolyzes the link between N-acetylmuramoyl residues and L-amino acid residues in certain cell-wall glycopeptides.</text>
        <dbReference type="EC" id="3.5.1.28"/>
    </reaction>
</comment>
<dbReference type="PANTHER" id="PTHR30404:SF0">
    <property type="entry name" value="N-ACETYLMURAMOYL-L-ALANINE AMIDASE AMIC"/>
    <property type="match status" value="1"/>
</dbReference>
<evidence type="ECO:0000256" key="1">
    <source>
        <dbReference type="ARBA" id="ARBA00001561"/>
    </source>
</evidence>
<dbReference type="InterPro" id="IPR050695">
    <property type="entry name" value="N-acetylmuramoyl_amidase_3"/>
</dbReference>
<dbReference type="SMART" id="SM00646">
    <property type="entry name" value="Ami_3"/>
    <property type="match status" value="1"/>
</dbReference>
<protein>
    <recommendedName>
        <fullName evidence="2">N-acetylmuramoyl-L-alanine amidase</fullName>
        <ecNumber evidence="2">3.5.1.28</ecNumber>
    </recommendedName>
</protein>
<dbReference type="EMBL" id="JBHSCL010000003">
    <property type="protein sequence ID" value="MFC4219010.1"/>
    <property type="molecule type" value="Genomic_DNA"/>
</dbReference>
<keyword evidence="6" id="KW-1185">Reference proteome</keyword>
<dbReference type="Gene3D" id="3.40.630.40">
    <property type="entry name" value="Zn-dependent exopeptidases"/>
    <property type="match status" value="1"/>
</dbReference>
<proteinExistence type="predicted"/>
<dbReference type="CDD" id="cd02696">
    <property type="entry name" value="MurNAc-LAA"/>
    <property type="match status" value="1"/>
</dbReference>
<evidence type="ECO:0000313" key="6">
    <source>
        <dbReference type="Proteomes" id="UP001595841"/>
    </source>
</evidence>
<dbReference type="Pfam" id="PF01520">
    <property type="entry name" value="Amidase_3"/>
    <property type="match status" value="1"/>
</dbReference>
<evidence type="ECO:0000256" key="3">
    <source>
        <dbReference type="ARBA" id="ARBA00022801"/>
    </source>
</evidence>
<dbReference type="GO" id="GO:0008745">
    <property type="term" value="F:N-acetylmuramoyl-L-alanine amidase activity"/>
    <property type="evidence" value="ECO:0007669"/>
    <property type="project" value="UniProtKB-EC"/>
</dbReference>
<reference evidence="6" key="1">
    <citation type="journal article" date="2019" name="Int. J. Syst. Evol. Microbiol.">
        <title>The Global Catalogue of Microorganisms (GCM) 10K type strain sequencing project: providing services to taxonomists for standard genome sequencing and annotation.</title>
        <authorList>
            <consortium name="The Broad Institute Genomics Platform"/>
            <consortium name="The Broad Institute Genome Sequencing Center for Infectious Disease"/>
            <person name="Wu L."/>
            <person name="Ma J."/>
        </authorList>
    </citation>
    <scope>NUCLEOTIDE SEQUENCE [LARGE SCALE GENOMIC DNA]</scope>
    <source>
        <strain evidence="6">CGMCC 1.15774</strain>
    </source>
</reference>
<dbReference type="PANTHER" id="PTHR30404">
    <property type="entry name" value="N-ACETYLMURAMOYL-L-ALANINE AMIDASE"/>
    <property type="match status" value="1"/>
</dbReference>
<accession>A0ABV8PIM1</accession>
<evidence type="ECO:0000313" key="5">
    <source>
        <dbReference type="EMBL" id="MFC4219010.1"/>
    </source>
</evidence>
<comment type="caution">
    <text evidence="5">The sequence shown here is derived from an EMBL/GenBank/DDBJ whole genome shotgun (WGS) entry which is preliminary data.</text>
</comment>
<dbReference type="EC" id="3.5.1.28" evidence="2"/>
<dbReference type="RefSeq" id="WP_379762402.1">
    <property type="nucleotide sequence ID" value="NZ_JBHSCL010000003.1"/>
</dbReference>
<dbReference type="SUPFAM" id="SSF53187">
    <property type="entry name" value="Zn-dependent exopeptidases"/>
    <property type="match status" value="1"/>
</dbReference>
<keyword evidence="3 5" id="KW-0378">Hydrolase</keyword>
<gene>
    <name evidence="5" type="ORF">ACFOWS_02630</name>
</gene>
<organism evidence="5 6">
    <name type="scientific">Flagellimonas marina</name>
    <dbReference type="NCBI Taxonomy" id="1775168"/>
    <lineage>
        <taxon>Bacteria</taxon>
        <taxon>Pseudomonadati</taxon>
        <taxon>Bacteroidota</taxon>
        <taxon>Flavobacteriia</taxon>
        <taxon>Flavobacteriales</taxon>
        <taxon>Flavobacteriaceae</taxon>
        <taxon>Flagellimonas</taxon>
    </lineage>
</organism>